<evidence type="ECO:0000256" key="4">
    <source>
        <dbReference type="ARBA" id="ARBA00023136"/>
    </source>
</evidence>
<feature type="transmembrane region" description="Helical" evidence="5">
    <location>
        <begin position="24"/>
        <end position="46"/>
    </location>
</feature>
<evidence type="ECO:0000259" key="6">
    <source>
        <dbReference type="Pfam" id="PF00924"/>
    </source>
</evidence>
<dbReference type="GO" id="GO:0008381">
    <property type="term" value="F:mechanosensitive monoatomic ion channel activity"/>
    <property type="evidence" value="ECO:0007669"/>
    <property type="project" value="InterPro"/>
</dbReference>
<proteinExistence type="predicted"/>
<protein>
    <submittedName>
        <fullName evidence="7">Mechanosensitive ion channel protein MscS</fullName>
    </submittedName>
</protein>
<feature type="transmembrane region" description="Helical" evidence="5">
    <location>
        <begin position="108"/>
        <end position="129"/>
    </location>
</feature>
<dbReference type="InterPro" id="IPR030192">
    <property type="entry name" value="YbdG"/>
</dbReference>
<dbReference type="SUPFAM" id="SSF50182">
    <property type="entry name" value="Sm-like ribonucleoproteins"/>
    <property type="match status" value="1"/>
</dbReference>
<dbReference type="Proteomes" id="UP000239800">
    <property type="component" value="Unassembled WGS sequence"/>
</dbReference>
<keyword evidence="2 5" id="KW-0812">Transmembrane</keyword>
<gene>
    <name evidence="7" type="ORF">BST85_05570</name>
</gene>
<dbReference type="PANTHER" id="PTHR30414">
    <property type="entry name" value="MINICONDUCTANCE MECHANOSENSITIVE CHANNEL YBDG"/>
    <property type="match status" value="1"/>
</dbReference>
<keyword evidence="3 5" id="KW-1133">Transmembrane helix</keyword>
<dbReference type="OrthoDB" id="9775207at2"/>
<sequence length="424" mass="48834">MTEKELKGLFNWFENWFKDQGIGAYWAEILGFIINLVLVLFLTYLLDRILRVIIVWLFKRFSKSTAITYDDYLVKSNFPRYVSHYGPVLLFWYLEPFLFDGYDLLSDIVLKLVDIYIVVLTVLVVRSTLRSTVWYLRTKDQYKDKPLESYLQVLMIFAWAIGIILGISILTGYELKSLVTLGAASAAAMLIFRDTILGFVASIQITVNDIVRIGDWISMPKYGADGEVSEINLATVIVRNWDMTFTTVPTYSLISDSFQNWRGMQESGGRRIKRALMIKQNTVRFLKAEDLQRLSKVQLIGDLIKHRQDTIDKHNLRVNADKDLSVNGRNQTNLGLFRAYIDRYLQNTSGINKQMTLMVRPLAPTAEGVPIEIYCFSSDKVWKNYEYIMADIMDHIMASVSYFDLEIFELPSGSDLGKLQKLNG</sequence>
<dbReference type="RefSeq" id="WP_104812350.1">
    <property type="nucleotide sequence ID" value="NZ_MQUB01000001.1"/>
</dbReference>
<dbReference type="Gene3D" id="2.30.30.60">
    <property type="match status" value="1"/>
</dbReference>
<evidence type="ECO:0000256" key="1">
    <source>
        <dbReference type="ARBA" id="ARBA00004370"/>
    </source>
</evidence>
<comment type="subcellular location">
    <subcellularLocation>
        <location evidence="1">Membrane</location>
    </subcellularLocation>
</comment>
<accession>A0A2S7KP77</accession>
<feature type="transmembrane region" description="Helical" evidence="5">
    <location>
        <begin position="179"/>
        <end position="203"/>
    </location>
</feature>
<dbReference type="Pfam" id="PF00924">
    <property type="entry name" value="MS_channel_2nd"/>
    <property type="match status" value="1"/>
</dbReference>
<evidence type="ECO:0000313" key="8">
    <source>
        <dbReference type="Proteomes" id="UP000239800"/>
    </source>
</evidence>
<evidence type="ECO:0000256" key="3">
    <source>
        <dbReference type="ARBA" id="ARBA00022989"/>
    </source>
</evidence>
<keyword evidence="8" id="KW-1185">Reference proteome</keyword>
<dbReference type="AlphaFoldDB" id="A0A2S7KP77"/>
<dbReference type="InterPro" id="IPR010920">
    <property type="entry name" value="LSM_dom_sf"/>
</dbReference>
<feature type="domain" description="Mechanosensitive ion channel MscS" evidence="6">
    <location>
        <begin position="194"/>
        <end position="262"/>
    </location>
</feature>
<feature type="transmembrane region" description="Helical" evidence="5">
    <location>
        <begin position="82"/>
        <end position="102"/>
    </location>
</feature>
<keyword evidence="4 5" id="KW-0472">Membrane</keyword>
<evidence type="ECO:0000313" key="7">
    <source>
        <dbReference type="EMBL" id="PQB04425.1"/>
    </source>
</evidence>
<dbReference type="EMBL" id="MQUB01000001">
    <property type="protein sequence ID" value="PQB04425.1"/>
    <property type="molecule type" value="Genomic_DNA"/>
</dbReference>
<evidence type="ECO:0000256" key="5">
    <source>
        <dbReference type="SAM" id="Phobius"/>
    </source>
</evidence>
<dbReference type="InterPro" id="IPR023408">
    <property type="entry name" value="MscS_beta-dom_sf"/>
</dbReference>
<organism evidence="7 8">
    <name type="scientific">Aureitalea marina</name>
    <dbReference type="NCBI Taxonomy" id="930804"/>
    <lineage>
        <taxon>Bacteria</taxon>
        <taxon>Pseudomonadati</taxon>
        <taxon>Bacteroidota</taxon>
        <taxon>Flavobacteriia</taxon>
        <taxon>Flavobacteriales</taxon>
        <taxon>Flavobacteriaceae</taxon>
        <taxon>Aureitalea</taxon>
    </lineage>
</organism>
<dbReference type="GO" id="GO:0071470">
    <property type="term" value="P:cellular response to osmotic stress"/>
    <property type="evidence" value="ECO:0007669"/>
    <property type="project" value="InterPro"/>
</dbReference>
<dbReference type="PANTHER" id="PTHR30414:SF0">
    <property type="entry name" value="MINICONDUCTANCE MECHANOSENSITIVE CHANNEL YBDG"/>
    <property type="match status" value="1"/>
</dbReference>
<dbReference type="InterPro" id="IPR006685">
    <property type="entry name" value="MscS_channel_2nd"/>
</dbReference>
<feature type="transmembrane region" description="Helical" evidence="5">
    <location>
        <begin position="150"/>
        <end position="173"/>
    </location>
</feature>
<reference evidence="7 8" key="1">
    <citation type="submission" date="2016-11" db="EMBL/GenBank/DDBJ databases">
        <title>Trade-off between light-utilization and light-protection in marine flavobacteria.</title>
        <authorList>
            <person name="Kumagai Y."/>
        </authorList>
    </citation>
    <scope>NUCLEOTIDE SEQUENCE [LARGE SCALE GENOMIC DNA]</scope>
    <source>
        <strain evidence="7 8">NBRC 107741</strain>
    </source>
</reference>
<name>A0A2S7KP77_9FLAO</name>
<comment type="caution">
    <text evidence="7">The sequence shown here is derived from an EMBL/GenBank/DDBJ whole genome shotgun (WGS) entry which is preliminary data.</text>
</comment>
<evidence type="ECO:0000256" key="2">
    <source>
        <dbReference type="ARBA" id="ARBA00022692"/>
    </source>
</evidence>
<dbReference type="GO" id="GO:0005886">
    <property type="term" value="C:plasma membrane"/>
    <property type="evidence" value="ECO:0007669"/>
    <property type="project" value="TreeGrafter"/>
</dbReference>